<dbReference type="GO" id="GO:0050080">
    <property type="term" value="F:malonyl-CoA decarboxylase activity"/>
    <property type="evidence" value="ECO:0007669"/>
    <property type="project" value="InterPro"/>
</dbReference>
<keyword evidence="7" id="KW-0325">Glycoprotein</keyword>
<name>A0A8X8BPC1_POLSE</name>
<dbReference type="InterPro" id="IPR013162">
    <property type="entry name" value="CD80_C2-set"/>
</dbReference>
<dbReference type="InterPro" id="IPR013106">
    <property type="entry name" value="Ig_V-set"/>
</dbReference>
<evidence type="ECO:0000313" key="11">
    <source>
        <dbReference type="Proteomes" id="UP000886611"/>
    </source>
</evidence>
<feature type="non-terminal residue" evidence="10">
    <location>
        <position position="1273"/>
    </location>
</feature>
<dbReference type="EMBL" id="JAATIS010004040">
    <property type="protein sequence ID" value="KAG2462881.1"/>
    <property type="molecule type" value="Genomic_DNA"/>
</dbReference>
<dbReference type="Proteomes" id="UP000886611">
    <property type="component" value="Unassembled WGS sequence"/>
</dbReference>
<evidence type="ECO:0000259" key="9">
    <source>
        <dbReference type="PROSITE" id="PS50835"/>
    </source>
</evidence>
<comment type="subcellular location">
    <subcellularLocation>
        <location evidence="1">Membrane</location>
        <topology evidence="1">Single-pass membrane protein</topology>
    </subcellularLocation>
</comment>
<keyword evidence="8" id="KW-0393">Immunoglobulin domain</keyword>
<protein>
    <submittedName>
        <fullName evidence="10">DCMC protein</fullName>
    </submittedName>
</protein>
<dbReference type="InterPro" id="IPR036179">
    <property type="entry name" value="Ig-like_dom_sf"/>
</dbReference>
<dbReference type="InterPro" id="IPR003599">
    <property type="entry name" value="Ig_sub"/>
</dbReference>
<dbReference type="Pfam" id="PF05292">
    <property type="entry name" value="MCD"/>
    <property type="match status" value="1"/>
</dbReference>
<dbReference type="GO" id="GO:0050863">
    <property type="term" value="P:regulation of T cell activation"/>
    <property type="evidence" value="ECO:0007669"/>
    <property type="project" value="UniProtKB-ARBA"/>
</dbReference>
<feature type="domain" description="Ig-like" evidence="9">
    <location>
        <begin position="156"/>
        <end position="238"/>
    </location>
</feature>
<dbReference type="Gene3D" id="2.60.40.10">
    <property type="entry name" value="Immunoglobulins"/>
    <property type="match status" value="8"/>
</dbReference>
<dbReference type="InterPro" id="IPR042303">
    <property type="entry name" value="Malonyl_CoA_deC_C_sf"/>
</dbReference>
<feature type="domain" description="Ig-like" evidence="9">
    <location>
        <begin position="773"/>
        <end position="869"/>
    </location>
</feature>
<dbReference type="Gene3D" id="3.40.630.150">
    <property type="entry name" value="Malonyl-CoA decarboxylase, catalytic domain"/>
    <property type="match status" value="1"/>
</dbReference>
<feature type="domain" description="Ig-like" evidence="9">
    <location>
        <begin position="664"/>
        <end position="757"/>
    </location>
</feature>
<dbReference type="InterPro" id="IPR053896">
    <property type="entry name" value="BTN3A2-like_Ig-C"/>
</dbReference>
<accession>A0A8X8BPC1</accession>
<dbReference type="CDD" id="cd00098">
    <property type="entry name" value="IgC1"/>
    <property type="match status" value="2"/>
</dbReference>
<dbReference type="SMART" id="SM00406">
    <property type="entry name" value="IGv"/>
    <property type="match status" value="2"/>
</dbReference>
<evidence type="ECO:0000256" key="5">
    <source>
        <dbReference type="ARBA" id="ARBA00023136"/>
    </source>
</evidence>
<dbReference type="InterPro" id="IPR050504">
    <property type="entry name" value="IgSF_BTN/MOG"/>
</dbReference>
<dbReference type="GO" id="GO:0009897">
    <property type="term" value="C:external side of plasma membrane"/>
    <property type="evidence" value="ECO:0007669"/>
    <property type="project" value="TreeGrafter"/>
</dbReference>
<dbReference type="FunFam" id="2.60.40.10:FF:000142">
    <property type="entry name" value="V-set domain-containing T-cell activation inhibitor 1"/>
    <property type="match status" value="2"/>
</dbReference>
<dbReference type="GO" id="GO:0006633">
    <property type="term" value="P:fatty acid biosynthetic process"/>
    <property type="evidence" value="ECO:0007669"/>
    <property type="project" value="InterPro"/>
</dbReference>
<dbReference type="Pfam" id="PF22705">
    <property type="entry name" value="C2-set_3"/>
    <property type="match status" value="3"/>
</dbReference>
<evidence type="ECO:0000313" key="10">
    <source>
        <dbReference type="EMBL" id="KAG2462881.1"/>
    </source>
</evidence>
<dbReference type="GO" id="GO:0050852">
    <property type="term" value="P:T cell receptor signaling pathway"/>
    <property type="evidence" value="ECO:0007669"/>
    <property type="project" value="TreeGrafter"/>
</dbReference>
<dbReference type="SMART" id="SM00409">
    <property type="entry name" value="IG"/>
    <property type="match status" value="5"/>
</dbReference>
<comment type="caution">
    <text evidence="10">The sequence shown here is derived from an EMBL/GenBank/DDBJ whole genome shotgun (WGS) entry which is preliminary data.</text>
</comment>
<keyword evidence="6" id="KW-1015">Disulfide bond</keyword>
<dbReference type="PANTHER" id="PTHR24100">
    <property type="entry name" value="BUTYROPHILIN"/>
    <property type="match status" value="1"/>
</dbReference>
<dbReference type="InterPro" id="IPR003597">
    <property type="entry name" value="Ig_C1-set"/>
</dbReference>
<feature type="domain" description="Ig-like" evidence="9">
    <location>
        <begin position="914"/>
        <end position="1013"/>
    </location>
</feature>
<keyword evidence="5" id="KW-0472">Membrane</keyword>
<evidence type="ECO:0000256" key="7">
    <source>
        <dbReference type="ARBA" id="ARBA00023180"/>
    </source>
</evidence>
<dbReference type="Pfam" id="PF08205">
    <property type="entry name" value="C2-set_2"/>
    <property type="match status" value="2"/>
</dbReference>
<evidence type="ECO:0000256" key="1">
    <source>
        <dbReference type="ARBA" id="ARBA00004167"/>
    </source>
</evidence>
<evidence type="ECO:0000256" key="2">
    <source>
        <dbReference type="ARBA" id="ARBA00022692"/>
    </source>
</evidence>
<dbReference type="PANTHER" id="PTHR24100:SF151">
    <property type="entry name" value="ICOS LIGAND"/>
    <property type="match status" value="1"/>
</dbReference>
<keyword evidence="2" id="KW-0812">Transmembrane</keyword>
<dbReference type="AlphaFoldDB" id="A0A8X8BPC1"/>
<keyword evidence="3" id="KW-0732">Signal</keyword>
<dbReference type="SUPFAM" id="SSF48726">
    <property type="entry name" value="Immunoglobulin"/>
    <property type="match status" value="8"/>
</dbReference>
<evidence type="ECO:0000256" key="6">
    <source>
        <dbReference type="ARBA" id="ARBA00023157"/>
    </source>
</evidence>
<dbReference type="Pfam" id="PF07686">
    <property type="entry name" value="V-set"/>
    <property type="match status" value="1"/>
</dbReference>
<evidence type="ECO:0000256" key="8">
    <source>
        <dbReference type="ARBA" id="ARBA00023319"/>
    </source>
</evidence>
<evidence type="ECO:0000256" key="4">
    <source>
        <dbReference type="ARBA" id="ARBA00022989"/>
    </source>
</evidence>
<feature type="domain" description="Ig-like" evidence="9">
    <location>
        <begin position="265"/>
        <end position="357"/>
    </location>
</feature>
<evidence type="ECO:0000256" key="3">
    <source>
        <dbReference type="ARBA" id="ARBA00022729"/>
    </source>
</evidence>
<feature type="domain" description="Ig-like" evidence="9">
    <location>
        <begin position="562"/>
        <end position="654"/>
    </location>
</feature>
<dbReference type="PROSITE" id="PS50835">
    <property type="entry name" value="IG_LIKE"/>
    <property type="match status" value="8"/>
</dbReference>
<dbReference type="SMART" id="SM00407">
    <property type="entry name" value="IGc1"/>
    <property type="match status" value="5"/>
</dbReference>
<feature type="domain" description="Ig-like" evidence="9">
    <location>
        <begin position="50"/>
        <end position="142"/>
    </location>
</feature>
<dbReference type="GO" id="GO:1903037">
    <property type="term" value="P:regulation of leukocyte cell-cell adhesion"/>
    <property type="evidence" value="ECO:0007669"/>
    <property type="project" value="UniProtKB-ARBA"/>
</dbReference>
<reference evidence="10 11" key="1">
    <citation type="journal article" date="2021" name="Cell">
        <title>Tracing the genetic footprints of vertebrate landing in non-teleost ray-finned fishes.</title>
        <authorList>
            <person name="Bi X."/>
            <person name="Wang K."/>
            <person name="Yang L."/>
            <person name="Pan H."/>
            <person name="Jiang H."/>
            <person name="Wei Q."/>
            <person name="Fang M."/>
            <person name="Yu H."/>
            <person name="Zhu C."/>
            <person name="Cai Y."/>
            <person name="He Y."/>
            <person name="Gan X."/>
            <person name="Zeng H."/>
            <person name="Yu D."/>
            <person name="Zhu Y."/>
            <person name="Jiang H."/>
            <person name="Qiu Q."/>
            <person name="Yang H."/>
            <person name="Zhang Y.E."/>
            <person name="Wang W."/>
            <person name="Zhu M."/>
            <person name="He S."/>
            <person name="Zhang G."/>
        </authorList>
    </citation>
    <scope>NUCLEOTIDE SEQUENCE [LARGE SCALE GENOMIC DNA]</scope>
    <source>
        <strain evidence="10">Bchr_013</strain>
    </source>
</reference>
<keyword evidence="11" id="KW-1185">Reference proteome</keyword>
<proteinExistence type="predicted"/>
<dbReference type="InterPro" id="IPR007956">
    <property type="entry name" value="Malonyl_CoA_deC_C"/>
</dbReference>
<dbReference type="GO" id="GO:0001817">
    <property type="term" value="P:regulation of cytokine production"/>
    <property type="evidence" value="ECO:0007669"/>
    <property type="project" value="TreeGrafter"/>
</dbReference>
<dbReference type="InterPro" id="IPR007110">
    <property type="entry name" value="Ig-like_dom"/>
</dbReference>
<sequence length="1273" mass="142309">MKGTLYSRIPAILHQGRLYLRQAKQLDSWAVAPSGTFEYREEKQSRYSVPVVQGPASPVFKDSEVSFTCKSTGGFPEPKVQWSVNKELLQNSGQVSTTLSKDSRGLYSVTSVLTVNVTGDVSVTCTVENDRLREKRTSAEIQSDCSLIAIATAIVGETVQIPCSLNIEVSLKMEDISVDWTTSEGLIVHSFVKGQDYLTNQAPQFKSRTQLFGSELPCGNLSLRLSSVSLTDEEEYVCYYHRAGERNSKLLCQMCLQTAGRYSVPVVQGPASPVFKDSEVSFTCKSTGGFPEPKVQWSVNKELLENSRRVNTTLSRDSRGLYNVTSVLTVNVTGDVSVTCTVENDRLREKRTSAEIQCEFTLCVSTEAGTRKSTSQRKTTYCDTHLQIVLPLLITSYVSYCHQQLTFTSTSDMSTTEGKNALWVTHMNTLNTLTCHVVVVILSDYCLTAIVGETVQIPCSLNTEVSLKTEDISLEWRTSEDLIVHSFVKGQDYWTNQAPQFKGRTQLFRSELSRGNLSLRLSSVSLTDDGHYACCYYHRTWENFSSQLSQKCLQIAGRYSVPVVQGPASPVFKDHEVSFTCKSTGGFPEPKVQWSVNKELLQNSRRVSTTLSRDSRGLYSVTSVLTVNVTGDVSVTCTVENNRLREKRTSAEIQSEDCLPAIIGETVQIPCSLHTTESLKTEDISLEWETSKGDIVHAFVKGEDHLSNQDPQFRGRTQLFRSELSRGNFSLSLSNVSAADVVWYDCRFSRSEEESSTFLCHQCLQIAESYSVPVVYGQSAPMLKNKEAYFTCVSTGGFPAPKVQWSVNKQPVQDSSRVDTRLSRDSRGLYSVTSVLTVIVTGDMFVSCTVENERLTEKRTSAENEYQIETVKKLKVTNRGARVTGMSVPVVLLIGAIVTSEFMRSETFKNNHNPAESYSVPVVYGQSAPMLKNKEAYFTCVSTGGFPAPKVQWSVNKQPVQDSRRVDTRLSRDSRGLYSVTSILTVIVTGDMFVSCTVENERLTEKRTSAEIEYMMLVSIGMVLQIASLTDMSKEVLRSSCWLLATIFGERNSQEITEDETKIKAAIFYSISSAHVGLPGEELGYYLIKRAVRELQSEFPSLDQFSSLSPVLGFTVWLLGLLNQQRNDGRGRKILMDSEWREIERLVGSPAPERLHNLLSTNEWVRSEELMDILKPILMRLCGWYVHGEKLRSYALDGAANFHLQNGATIWRLNWKADMSPRGISASCGMMVNYRYFLPDTGANSAKYFRSKVIEASEQILNLVSQFQQNSKL</sequence>
<organism evidence="10 11">
    <name type="scientific">Polypterus senegalus</name>
    <name type="common">Senegal bichir</name>
    <dbReference type="NCBI Taxonomy" id="55291"/>
    <lineage>
        <taxon>Eukaryota</taxon>
        <taxon>Metazoa</taxon>
        <taxon>Chordata</taxon>
        <taxon>Craniata</taxon>
        <taxon>Vertebrata</taxon>
        <taxon>Euteleostomi</taxon>
        <taxon>Actinopterygii</taxon>
        <taxon>Polypteriformes</taxon>
        <taxon>Polypteridae</taxon>
        <taxon>Polypterus</taxon>
    </lineage>
</organism>
<dbReference type="InterPro" id="IPR013783">
    <property type="entry name" value="Ig-like_fold"/>
</dbReference>
<feature type="domain" description="Ig-like" evidence="9">
    <location>
        <begin position="452"/>
        <end position="554"/>
    </location>
</feature>
<feature type="non-terminal residue" evidence="10">
    <location>
        <position position="1"/>
    </location>
</feature>
<gene>
    <name evidence="10" type="primary">Mlycd_0</name>
    <name evidence="10" type="ORF">GTO96_0002069</name>
</gene>
<keyword evidence="4" id="KW-1133">Transmembrane helix</keyword>
<dbReference type="GO" id="GO:0005102">
    <property type="term" value="F:signaling receptor binding"/>
    <property type="evidence" value="ECO:0007669"/>
    <property type="project" value="TreeGrafter"/>
</dbReference>